<sequence length="194" mass="21405">MAAPTPEANGTKGAAEGAMHSRAGDTKESPEEPPTPPPTTKERAQPLHKAHTMKQSNNLPYQQDHDPTGTRRAQNPTSGEKRDTNGSTQARAGTHKRRPKQWEQSPRPMQDHVNRSSRLHPKAPATRTRNTTLAEVGHTAKPQRGMSRGCGEYEQQTREYAVTVRTTKKQPTQHTEGKGPKRPQDPKSTTGSTR</sequence>
<dbReference type="EMBL" id="JANPWB010000003">
    <property type="protein sequence ID" value="KAJ1197956.1"/>
    <property type="molecule type" value="Genomic_DNA"/>
</dbReference>
<comment type="caution">
    <text evidence="2">The sequence shown here is derived from an EMBL/GenBank/DDBJ whole genome shotgun (WGS) entry which is preliminary data.</text>
</comment>
<dbReference type="AlphaFoldDB" id="A0AAV7VAQ2"/>
<evidence type="ECO:0000313" key="2">
    <source>
        <dbReference type="EMBL" id="KAJ1197956.1"/>
    </source>
</evidence>
<accession>A0AAV7VAQ2</accession>
<evidence type="ECO:0000313" key="3">
    <source>
        <dbReference type="Proteomes" id="UP001066276"/>
    </source>
</evidence>
<evidence type="ECO:0000256" key="1">
    <source>
        <dbReference type="SAM" id="MobiDB-lite"/>
    </source>
</evidence>
<reference evidence="2" key="1">
    <citation type="journal article" date="2022" name="bioRxiv">
        <title>Sequencing and chromosome-scale assembly of the giantPleurodeles waltlgenome.</title>
        <authorList>
            <person name="Brown T."/>
            <person name="Elewa A."/>
            <person name="Iarovenko S."/>
            <person name="Subramanian E."/>
            <person name="Araus A.J."/>
            <person name="Petzold A."/>
            <person name="Susuki M."/>
            <person name="Suzuki K.-i.T."/>
            <person name="Hayashi T."/>
            <person name="Toyoda A."/>
            <person name="Oliveira C."/>
            <person name="Osipova E."/>
            <person name="Leigh N.D."/>
            <person name="Simon A."/>
            <person name="Yun M.H."/>
        </authorList>
    </citation>
    <scope>NUCLEOTIDE SEQUENCE</scope>
    <source>
        <strain evidence="2">20211129_DDA</strain>
        <tissue evidence="2">Liver</tissue>
    </source>
</reference>
<keyword evidence="3" id="KW-1185">Reference proteome</keyword>
<name>A0AAV7VAQ2_PLEWA</name>
<organism evidence="2 3">
    <name type="scientific">Pleurodeles waltl</name>
    <name type="common">Iberian ribbed newt</name>
    <dbReference type="NCBI Taxonomy" id="8319"/>
    <lineage>
        <taxon>Eukaryota</taxon>
        <taxon>Metazoa</taxon>
        <taxon>Chordata</taxon>
        <taxon>Craniata</taxon>
        <taxon>Vertebrata</taxon>
        <taxon>Euteleostomi</taxon>
        <taxon>Amphibia</taxon>
        <taxon>Batrachia</taxon>
        <taxon>Caudata</taxon>
        <taxon>Salamandroidea</taxon>
        <taxon>Salamandridae</taxon>
        <taxon>Pleurodelinae</taxon>
        <taxon>Pleurodeles</taxon>
    </lineage>
</organism>
<feature type="region of interest" description="Disordered" evidence="1">
    <location>
        <begin position="1"/>
        <end position="194"/>
    </location>
</feature>
<proteinExistence type="predicted"/>
<dbReference type="Proteomes" id="UP001066276">
    <property type="component" value="Chromosome 2_1"/>
</dbReference>
<feature type="compositionally biased region" description="Basic and acidic residues" evidence="1">
    <location>
        <begin position="175"/>
        <end position="185"/>
    </location>
</feature>
<gene>
    <name evidence="2" type="ORF">NDU88_001800</name>
</gene>
<protein>
    <submittedName>
        <fullName evidence="2">Uncharacterized protein</fullName>
    </submittedName>
</protein>